<dbReference type="BioCyc" id="AURANTIMONAS:SI859A1_03314-MONOMER"/>
<dbReference type="HOGENOM" id="CLU_068627_1_0_5"/>
<evidence type="ECO:0000313" key="4">
    <source>
        <dbReference type="EMBL" id="EAS49106.1"/>
    </source>
</evidence>
<dbReference type="RefSeq" id="WP_009211127.1">
    <property type="nucleotide sequence ID" value="NZ_BBWP01000006.1"/>
</dbReference>
<evidence type="ECO:0000256" key="3">
    <source>
        <dbReference type="ARBA" id="ARBA00023002"/>
    </source>
</evidence>
<dbReference type="Gene3D" id="3.40.50.720">
    <property type="entry name" value="NAD(P)-binding Rossmann-like Domain"/>
    <property type="match status" value="1"/>
</dbReference>
<dbReference type="GO" id="GO:0016994">
    <property type="term" value="F:precorrin-6A reductase activity"/>
    <property type="evidence" value="ECO:0007669"/>
    <property type="project" value="InterPro"/>
</dbReference>
<reference evidence="4 5" key="1">
    <citation type="journal article" date="2008" name="Appl. Environ. Microbiol.">
        <title>Genomic insights into Mn(II) oxidation by the marine alphaproteobacterium Aurantimonas sp. strain SI85-9A1.</title>
        <authorList>
            <person name="Dick G.J."/>
            <person name="Podell S."/>
            <person name="Johnson H.A."/>
            <person name="Rivera-Espinoza Y."/>
            <person name="Bernier-Latmani R."/>
            <person name="McCarthy J.K."/>
            <person name="Torpey J.W."/>
            <person name="Clement B.G."/>
            <person name="Gaasterland T."/>
            <person name="Tebo B.M."/>
        </authorList>
    </citation>
    <scope>NUCLEOTIDE SEQUENCE [LARGE SCALE GENOMIC DNA]</scope>
    <source>
        <strain evidence="4 5">SI85-9A1</strain>
    </source>
</reference>
<organism evidence="4 5">
    <name type="scientific">Aurantimonas manganoxydans (strain ATCC BAA-1229 / DSM 21871 / SI85-9A1)</name>
    <dbReference type="NCBI Taxonomy" id="287752"/>
    <lineage>
        <taxon>Bacteria</taxon>
        <taxon>Pseudomonadati</taxon>
        <taxon>Pseudomonadota</taxon>
        <taxon>Alphaproteobacteria</taxon>
        <taxon>Hyphomicrobiales</taxon>
        <taxon>Aurantimonadaceae</taxon>
        <taxon>Aurantimonas</taxon>
    </lineage>
</organism>
<keyword evidence="3" id="KW-0560">Oxidoreductase</keyword>
<proteinExistence type="predicted"/>
<keyword evidence="2" id="KW-0169">Cobalamin biosynthesis</keyword>
<keyword evidence="5" id="KW-1185">Reference proteome</keyword>
<protein>
    <submittedName>
        <fullName evidence="4">Precorrin-6x reductase (CobK)</fullName>
    </submittedName>
</protein>
<dbReference type="PANTHER" id="PTHR36925">
    <property type="entry name" value="COBALT-PRECORRIN-6A REDUCTASE"/>
    <property type="match status" value="1"/>
</dbReference>
<dbReference type="NCBIfam" id="NF005968">
    <property type="entry name" value="PRK08057.1-2"/>
    <property type="match status" value="1"/>
</dbReference>
<evidence type="ECO:0000256" key="2">
    <source>
        <dbReference type="ARBA" id="ARBA00022573"/>
    </source>
</evidence>
<dbReference type="EMBL" id="AAPJ01000006">
    <property type="protein sequence ID" value="EAS49106.1"/>
    <property type="molecule type" value="Genomic_DNA"/>
</dbReference>
<name>Q1YF67_AURMS</name>
<evidence type="ECO:0000256" key="1">
    <source>
        <dbReference type="ARBA" id="ARBA00004953"/>
    </source>
</evidence>
<comment type="caution">
    <text evidence="4">The sequence shown here is derived from an EMBL/GenBank/DDBJ whole genome shotgun (WGS) entry which is preliminary data.</text>
</comment>
<dbReference type="PROSITE" id="PS51014">
    <property type="entry name" value="COBK_CBIJ"/>
    <property type="match status" value="1"/>
</dbReference>
<comment type="pathway">
    <text evidence="1">Cofactor biosynthesis; adenosylcobalamin biosynthesis.</text>
</comment>
<evidence type="ECO:0000313" key="5">
    <source>
        <dbReference type="Proteomes" id="UP000000321"/>
    </source>
</evidence>
<dbReference type="UniPathway" id="UPA00148"/>
<sequence>MPAPAEMILILGGTAEANALVSRLCESVPAARIVLSLAGRTAKPVKPAGCDIRIGGFGGAEGLAAFLREAGVSWLVDATHPFAAGISRNAARAAALAGVRRIAFVRPAWDKQADDNWIDVDCLGTARDALPVGARPFLALGRQHLAPFAHRPDLTPVVRMIDPPEPPLAFAAEIVLGRPSSDAETEAALLRWLGVTHLVCRNSGGATSYAKVAAARRLGLPVVMIARPPAPPPPLAGSLDAVLALLGIAA</sequence>
<dbReference type="Proteomes" id="UP000000321">
    <property type="component" value="Unassembled WGS sequence"/>
</dbReference>
<dbReference type="AlphaFoldDB" id="Q1YF67"/>
<dbReference type="Pfam" id="PF02571">
    <property type="entry name" value="CbiJ"/>
    <property type="match status" value="1"/>
</dbReference>
<dbReference type="InterPro" id="IPR003723">
    <property type="entry name" value="Precorrin-6x_reduct"/>
</dbReference>
<gene>
    <name evidence="4" type="ORF">SI859A1_03314</name>
</gene>
<dbReference type="PANTHER" id="PTHR36925:SF1">
    <property type="entry name" value="COBALT-PRECORRIN-6A REDUCTASE"/>
    <property type="match status" value="1"/>
</dbReference>
<accession>Q1YF67</accession>
<dbReference type="GO" id="GO:0009236">
    <property type="term" value="P:cobalamin biosynthetic process"/>
    <property type="evidence" value="ECO:0007669"/>
    <property type="project" value="UniProtKB-UniPathway"/>
</dbReference>